<feature type="region of interest" description="Disordered" evidence="1">
    <location>
        <begin position="1"/>
        <end position="24"/>
    </location>
</feature>
<protein>
    <submittedName>
        <fullName evidence="2">Uncharacterized protein</fullName>
    </submittedName>
</protein>
<dbReference type="EMBL" id="CP013140">
    <property type="protein sequence ID" value="ALN60208.1"/>
    <property type="molecule type" value="Genomic_DNA"/>
</dbReference>
<organism evidence="2 3">
    <name type="scientific">Lysobacter enzymogenes</name>
    <dbReference type="NCBI Taxonomy" id="69"/>
    <lineage>
        <taxon>Bacteria</taxon>
        <taxon>Pseudomonadati</taxon>
        <taxon>Pseudomonadota</taxon>
        <taxon>Gammaproteobacteria</taxon>
        <taxon>Lysobacterales</taxon>
        <taxon>Lysobacteraceae</taxon>
        <taxon>Lysobacter</taxon>
    </lineage>
</organism>
<evidence type="ECO:0000313" key="2">
    <source>
        <dbReference type="EMBL" id="ALN60208.1"/>
    </source>
</evidence>
<proteinExistence type="predicted"/>
<gene>
    <name evidence="2" type="ORF">GLE_4867</name>
</gene>
<dbReference type="Proteomes" id="UP000061569">
    <property type="component" value="Chromosome"/>
</dbReference>
<feature type="compositionally biased region" description="Low complexity" evidence="1">
    <location>
        <begin position="8"/>
        <end position="24"/>
    </location>
</feature>
<reference evidence="2 3" key="1">
    <citation type="submission" date="2015-11" db="EMBL/GenBank/DDBJ databases">
        <title>Genome sequences of Lysobacter enzymogenes strain C3 and Lysobacter antibioticus ATCC 29479.</title>
        <authorList>
            <person name="Kobayashi D.Y."/>
        </authorList>
    </citation>
    <scope>NUCLEOTIDE SEQUENCE [LARGE SCALE GENOMIC DNA]</scope>
    <source>
        <strain evidence="2 3">C3</strain>
    </source>
</reference>
<evidence type="ECO:0000256" key="1">
    <source>
        <dbReference type="SAM" id="MobiDB-lite"/>
    </source>
</evidence>
<evidence type="ECO:0000313" key="3">
    <source>
        <dbReference type="Proteomes" id="UP000061569"/>
    </source>
</evidence>
<dbReference type="KEGG" id="lez:GLE_4867"/>
<dbReference type="AlphaFoldDB" id="A0A0S2DP47"/>
<name>A0A0S2DP47_LYSEN</name>
<sequence length="47" mass="5009">MQLLQSEAQATGAPVGAAQAATAPSLLRRKFRRSRRFAVATRVAPTV</sequence>
<accession>A0A0S2DP47</accession>